<evidence type="ECO:0000256" key="3">
    <source>
        <dbReference type="ARBA" id="ARBA00022989"/>
    </source>
</evidence>
<comment type="caution">
    <text evidence="7">The sequence shown here is derived from an EMBL/GenBank/DDBJ whole genome shotgun (WGS) entry which is preliminary data.</text>
</comment>
<sequence>MFHLAPTYTNPVRRTKTSQRFQLGTNRSLPPPLEADEKSYLVELSGEDDPANAKNWRFSHKMIAALILGFDTLVASWGSSVYSAAVTPVALEFGVGSVISLLGLTLYICGFATGPLAFGPLSEFYGRKIPITVAAFIFTCFMFACATAKDFQTLMLCRFFAGVFASCPLVVVGGAFSDIFGNETRGIAIACFSALVFIGPFISPIAAAFITESHLGWRWTQYITSIMGGFATVLDVLFLEETYQKTILRKRAQFIRSETQNWAIHHVSEEENIDFKELVNKHLALPLKLLFLEPIVFLITLYTSFIYGILYLFLEAYPIVFAEYRGISPSISTLMYIGLIIGVLLGCAIVIAFEPRYNRKLKENNGIPVPEQRLLPMMVGAILFPIGLFWFAWTGNYSSISWAALAVSGILSGAGILNIFLQALNYLVDAYLMVSASSIAADTFLRSLFGAGFPLFATQMFHKLGVDWAGSLLGFLAVAFMPIPFLFYIFGARLRKMSSCAPTDFGAPKKADEEAQDSDKTQ</sequence>
<proteinExistence type="predicted"/>
<reference evidence="7" key="1">
    <citation type="journal article" date="2020" name="Stud. Mycol.">
        <title>101 Dothideomycetes genomes: a test case for predicting lifestyles and emergence of pathogens.</title>
        <authorList>
            <person name="Haridas S."/>
            <person name="Albert R."/>
            <person name="Binder M."/>
            <person name="Bloem J."/>
            <person name="Labutti K."/>
            <person name="Salamov A."/>
            <person name="Andreopoulos B."/>
            <person name="Baker S."/>
            <person name="Barry K."/>
            <person name="Bills G."/>
            <person name="Bluhm B."/>
            <person name="Cannon C."/>
            <person name="Castanera R."/>
            <person name="Culley D."/>
            <person name="Daum C."/>
            <person name="Ezra D."/>
            <person name="Gonzalez J."/>
            <person name="Henrissat B."/>
            <person name="Kuo A."/>
            <person name="Liang C."/>
            <person name="Lipzen A."/>
            <person name="Lutzoni F."/>
            <person name="Magnuson J."/>
            <person name="Mondo S."/>
            <person name="Nolan M."/>
            <person name="Ohm R."/>
            <person name="Pangilinan J."/>
            <person name="Park H.-J."/>
            <person name="Ramirez L."/>
            <person name="Alfaro M."/>
            <person name="Sun H."/>
            <person name="Tritt A."/>
            <person name="Yoshinaga Y."/>
            <person name="Zwiers L.-H."/>
            <person name="Turgeon B."/>
            <person name="Goodwin S."/>
            <person name="Spatafora J."/>
            <person name="Crous P."/>
            <person name="Grigoriev I."/>
        </authorList>
    </citation>
    <scope>NUCLEOTIDE SEQUENCE</scope>
    <source>
        <strain evidence="7">CBS 690.94</strain>
    </source>
</reference>
<dbReference type="AlphaFoldDB" id="A0A9P4UA35"/>
<protein>
    <submittedName>
        <fullName evidence="7">MFS general substrate transporter</fullName>
    </submittedName>
</protein>
<dbReference type="PANTHER" id="PTHR23502">
    <property type="entry name" value="MAJOR FACILITATOR SUPERFAMILY"/>
    <property type="match status" value="1"/>
</dbReference>
<dbReference type="Pfam" id="PF07690">
    <property type="entry name" value="MFS_1"/>
    <property type="match status" value="1"/>
</dbReference>
<feature type="transmembrane region" description="Helical" evidence="5">
    <location>
        <begin position="129"/>
        <end position="147"/>
    </location>
</feature>
<dbReference type="PROSITE" id="PS50850">
    <property type="entry name" value="MFS"/>
    <property type="match status" value="1"/>
</dbReference>
<feature type="transmembrane region" description="Helical" evidence="5">
    <location>
        <begin position="374"/>
        <end position="393"/>
    </location>
</feature>
<dbReference type="InterPro" id="IPR036259">
    <property type="entry name" value="MFS_trans_sf"/>
</dbReference>
<dbReference type="InterPro" id="IPR020846">
    <property type="entry name" value="MFS_dom"/>
</dbReference>
<keyword evidence="4 5" id="KW-0472">Membrane</keyword>
<feature type="transmembrane region" description="Helical" evidence="5">
    <location>
        <begin position="399"/>
        <end position="420"/>
    </location>
</feature>
<dbReference type="GO" id="GO:0005886">
    <property type="term" value="C:plasma membrane"/>
    <property type="evidence" value="ECO:0007669"/>
    <property type="project" value="TreeGrafter"/>
</dbReference>
<dbReference type="OrthoDB" id="9986881at2759"/>
<accession>A0A9P4UA35</accession>
<feature type="transmembrane region" description="Helical" evidence="5">
    <location>
        <begin position="159"/>
        <end position="180"/>
    </location>
</feature>
<dbReference type="InterPro" id="IPR011701">
    <property type="entry name" value="MFS"/>
</dbReference>
<gene>
    <name evidence="7" type="ORF">P171DRAFT_464546</name>
</gene>
<name>A0A9P4UA35_9PLEO</name>
<dbReference type="SUPFAM" id="SSF103473">
    <property type="entry name" value="MFS general substrate transporter"/>
    <property type="match status" value="1"/>
</dbReference>
<evidence type="ECO:0000313" key="8">
    <source>
        <dbReference type="Proteomes" id="UP000799764"/>
    </source>
</evidence>
<feature type="transmembrane region" description="Helical" evidence="5">
    <location>
        <begin position="187"/>
        <end position="210"/>
    </location>
</feature>
<evidence type="ECO:0000256" key="1">
    <source>
        <dbReference type="ARBA" id="ARBA00004141"/>
    </source>
</evidence>
<feature type="transmembrane region" description="Helical" evidence="5">
    <location>
        <begin position="222"/>
        <end position="239"/>
    </location>
</feature>
<feature type="domain" description="Major facilitator superfamily (MFS) profile" evidence="6">
    <location>
        <begin position="57"/>
        <end position="496"/>
    </location>
</feature>
<feature type="transmembrane region" description="Helical" evidence="5">
    <location>
        <begin position="432"/>
        <end position="456"/>
    </location>
</feature>
<organism evidence="7 8">
    <name type="scientific">Karstenula rhodostoma CBS 690.94</name>
    <dbReference type="NCBI Taxonomy" id="1392251"/>
    <lineage>
        <taxon>Eukaryota</taxon>
        <taxon>Fungi</taxon>
        <taxon>Dikarya</taxon>
        <taxon>Ascomycota</taxon>
        <taxon>Pezizomycotina</taxon>
        <taxon>Dothideomycetes</taxon>
        <taxon>Pleosporomycetidae</taxon>
        <taxon>Pleosporales</taxon>
        <taxon>Massarineae</taxon>
        <taxon>Didymosphaeriaceae</taxon>
        <taxon>Karstenula</taxon>
    </lineage>
</organism>
<feature type="transmembrane region" description="Helical" evidence="5">
    <location>
        <begin position="97"/>
        <end position="117"/>
    </location>
</feature>
<dbReference type="CDD" id="cd17323">
    <property type="entry name" value="MFS_Tpo1_MDR_like"/>
    <property type="match status" value="1"/>
</dbReference>
<dbReference type="FunFam" id="1.20.1250.20:FF:000011">
    <property type="entry name" value="MFS multidrug transporter, putative"/>
    <property type="match status" value="1"/>
</dbReference>
<evidence type="ECO:0000259" key="6">
    <source>
        <dbReference type="PROSITE" id="PS50850"/>
    </source>
</evidence>
<feature type="transmembrane region" description="Helical" evidence="5">
    <location>
        <begin position="290"/>
        <end position="314"/>
    </location>
</feature>
<dbReference type="GO" id="GO:0022857">
    <property type="term" value="F:transmembrane transporter activity"/>
    <property type="evidence" value="ECO:0007669"/>
    <property type="project" value="InterPro"/>
</dbReference>
<evidence type="ECO:0000313" key="7">
    <source>
        <dbReference type="EMBL" id="KAF2442775.1"/>
    </source>
</evidence>
<feature type="transmembrane region" description="Helical" evidence="5">
    <location>
        <begin position="63"/>
        <end position="85"/>
    </location>
</feature>
<evidence type="ECO:0000256" key="2">
    <source>
        <dbReference type="ARBA" id="ARBA00022692"/>
    </source>
</evidence>
<keyword evidence="2 5" id="KW-0812">Transmembrane</keyword>
<comment type="subcellular location">
    <subcellularLocation>
        <location evidence="1">Membrane</location>
        <topology evidence="1">Multi-pass membrane protein</topology>
    </subcellularLocation>
</comment>
<dbReference type="EMBL" id="MU001503">
    <property type="protein sequence ID" value="KAF2442775.1"/>
    <property type="molecule type" value="Genomic_DNA"/>
</dbReference>
<keyword evidence="3 5" id="KW-1133">Transmembrane helix</keyword>
<dbReference type="Gene3D" id="1.20.1250.20">
    <property type="entry name" value="MFS general substrate transporter like domains"/>
    <property type="match status" value="1"/>
</dbReference>
<feature type="transmembrane region" description="Helical" evidence="5">
    <location>
        <begin position="334"/>
        <end position="353"/>
    </location>
</feature>
<evidence type="ECO:0000256" key="4">
    <source>
        <dbReference type="ARBA" id="ARBA00023136"/>
    </source>
</evidence>
<evidence type="ECO:0000256" key="5">
    <source>
        <dbReference type="SAM" id="Phobius"/>
    </source>
</evidence>
<dbReference type="PANTHER" id="PTHR23502:SF59">
    <property type="entry name" value="MULTIDRUG TRANSPORTER, PUTATIVE (AFU_ORTHOLOGUE AFUA_1G10370)-RELATED"/>
    <property type="match status" value="1"/>
</dbReference>
<feature type="transmembrane region" description="Helical" evidence="5">
    <location>
        <begin position="468"/>
        <end position="490"/>
    </location>
</feature>
<dbReference type="Proteomes" id="UP000799764">
    <property type="component" value="Unassembled WGS sequence"/>
</dbReference>
<keyword evidence="8" id="KW-1185">Reference proteome</keyword>